<gene>
    <name evidence="1" type="ORF">FDV58_06835</name>
</gene>
<dbReference type="AlphaFoldDB" id="A0A4U6S523"/>
<sequence length="210" mass="23189">MADTVGYLANAERLLSDAECLHTAGRSRSASTLIVVALEQMGEFVEALTRQTYPDADVHMGIFGAKANAHAKRQDALAGHVMNYAFGAYAGRIMAKRLAVDGVAEENVVEYMLRTQPHHFTDEEQALQGSCPDIEAAQRLMHYVRSNMLRDLREFGLYENNNRTFSTDEIAHMLELASRVRGILRRSWVTPEPFGLVGVNIPEGAIPGGL</sequence>
<reference evidence="1 2" key="1">
    <citation type="submission" date="2019-05" db="EMBL/GenBank/DDBJ databases">
        <title>Draft Genome of Bradyrhizobium elkanii strain SEMIA 938, Used in Commercial Inoculants for Lupinus spp. in Brazil.</title>
        <authorList>
            <person name="Hungria M."/>
            <person name="Delamuta J.R.M."/>
            <person name="Ribeiro R.A."/>
            <person name="Nogueira M.A."/>
        </authorList>
    </citation>
    <scope>NUCLEOTIDE SEQUENCE [LARGE SCALE GENOMIC DNA]</scope>
    <source>
        <strain evidence="1 2">Semia 938</strain>
    </source>
</reference>
<comment type="caution">
    <text evidence="1">The sequence shown here is derived from an EMBL/GenBank/DDBJ whole genome shotgun (WGS) entry which is preliminary data.</text>
</comment>
<evidence type="ECO:0008006" key="3">
    <source>
        <dbReference type="Google" id="ProtNLM"/>
    </source>
</evidence>
<evidence type="ECO:0000313" key="1">
    <source>
        <dbReference type="EMBL" id="TKV82211.1"/>
    </source>
</evidence>
<dbReference type="Proteomes" id="UP000305095">
    <property type="component" value="Unassembled WGS sequence"/>
</dbReference>
<organism evidence="1 2">
    <name type="scientific">Bradyrhizobium elkanii</name>
    <dbReference type="NCBI Taxonomy" id="29448"/>
    <lineage>
        <taxon>Bacteria</taxon>
        <taxon>Pseudomonadati</taxon>
        <taxon>Pseudomonadota</taxon>
        <taxon>Alphaproteobacteria</taxon>
        <taxon>Hyphomicrobiales</taxon>
        <taxon>Nitrobacteraceae</taxon>
        <taxon>Bradyrhizobium</taxon>
    </lineage>
</organism>
<name>A0A4U6S523_BRAEL</name>
<accession>A0A4U6S523</accession>
<evidence type="ECO:0000313" key="2">
    <source>
        <dbReference type="Proteomes" id="UP000305095"/>
    </source>
</evidence>
<proteinExistence type="predicted"/>
<dbReference type="EMBL" id="SZZP01000004">
    <property type="protein sequence ID" value="TKV82211.1"/>
    <property type="molecule type" value="Genomic_DNA"/>
</dbReference>
<protein>
    <recommendedName>
        <fullName evidence="3">AbiV family abortive infection protein</fullName>
    </recommendedName>
</protein>
<dbReference type="RefSeq" id="WP_137477438.1">
    <property type="nucleotide sequence ID" value="NZ_SZZP01000004.1"/>
</dbReference>